<feature type="domain" description="G5" evidence="4">
    <location>
        <begin position="689"/>
        <end position="775"/>
    </location>
</feature>
<feature type="domain" description="G5" evidence="4">
    <location>
        <begin position="1247"/>
        <end position="1328"/>
    </location>
</feature>
<feature type="domain" description="G5" evidence="4">
    <location>
        <begin position="536"/>
        <end position="617"/>
    </location>
</feature>
<sequence length="3233" mass="361990">MVSKHNKMELFQKQVNKAKRYTLKKLTIGLASVAVGAVLFLGQSGDVYAAEEGENGVVTIQVVGGDLTVHETPAPEVSEPETGSIDISVSGGDLQVHEDTPALDVSTPPVESTMKDGVVDQGSEKSLNHEAAPETNPYVGVARERADQLIGGMDHLTREEKTAYLNRVKNASSVGELEVIYEEALRHTSGEAGEKHQPDTLNPNQYVPIVRERAVGMLGEMTHLSPEDRQAFLTRVNEVSSVEAIEAIVKEAEGYTPNLKQPEREGLESKQPQVTLPDQPAYPKDPQEAKQLEDLTSNVIHYGQQEVKTQEITDYEVDYRTDPNLYVGQYKILIPGVRGVKEIVRLYETANGEITSHLLQEKVNVISEMKKQVVVRGTKPIEGVEETVTEEVISPSEEVVYSSDLYVGEVERIPGTPGLKRTTKVYKTVKGQRTNEVFETSEQTLIEAVPTIVYKGVKSLEGTKEVVTEEVIQPETIEDTDDGLYEDEQRVVEGSVGRQQITTTYRTHKGELTDEVVNVSKETLEDAQPTIIYRGTKPVQGVQNVVTEDIIQPETQTIETDTLYVGEEEVTEGKAGRKQITTTYRTNKGELTDEVVNVSGETLEEARPTIVYKGTKAVEGSKDVVTEVEIEPDVQIIQTDDLYEGEEEVTEGKAGRKQITTTYRTHKGEITSDVLNVSEETLVEAQPKIIRQGTKAVHGTEDVVTYETIQPEEQVIQTDDLYEGEEEVTEGKAGRKQITTTYKTHKGQRAEEVVNVSTKTLEEAQPKIIRQGTKPVQGTKKVVTEEVIQPETIEDTDDGLYEDEQRVVEGSVGRQQITTTYKTHKGELTDEVVNVSKETLEDAQPTIIYRGTKPVQGVQDVVTEDIIQPETQTIETDALYVGEEEVTEGKAGRQQITTTYKTHKGELTEEAVSVSEETLEEAQPKIIRQGTKPVQGTKKVVTEEVIQPETIEDTDDGLYEDEQRVVEGSVGRQQITTTYRTHKGELTDEVVNVSKETLEDAQPTIIYRGTKPVQGVQDVVTEDIIQPETQTIETDALYVGEEEVTEGKAGRQQITTTYKTHKGELTEEAVSVSEETLEEAQPKIIRQGTKPVQGTKKVVTEEVIQPETIEDTDDGLYEDEQRVVEGSVGRQQITTTYRTHKGELTDEVVNVSKETLEDAQPTIIYRGTKPVQGVQNVVTEDIIQPETQTIETDTLYVGEEEVTEGKAGRQQITTTYKTHKGELTEEVVSVSEETLEEAQPKIIRQGTKPVQGTKEVVTEEMIQPETIEDTDDGLYEDEQRVIEGSVGRQQITTTYRTHKGELTDEVVNVSKETLEDAQPTIIYRGTKPVQGVQDVVTEDIIQPETQTIETDALYVGEEEVTEGKAGRKQITTTYRTNKGELTDEVVARSEQTLEEAKPKIIRQGTKAVEGTEDVVTYETIQPEEQVIQTDDLYVGEEEVTEGKAGRKQITSTYKTHKGTRTEEVVNVSTETLEEAQSKIIRRGSKPVQDTREVVTYETIEPDVQIIQTDELYEGEEEVTEGTPGRKQITTTYRTNKGELTDEVVTRSEQTLEEAQPKIIRQGTKAVHGTEDVVTYETIQPETREETDNNLYVGDEHTVDGSVGRLKVTTTYKTHKGKRTDDVVNVSRETVEEARPTVVYKGSKPVEGTEEVVTTEVVEPGTREDTDDGLYEDEQRIEQGSPGRREVTTTYKTHKGKRTDEVVSRSERTLESAQPTITYVGTKPVEGTEDVVTYEPIEPETQTVQTDELYEGDEEITEGTVGRNKITTTYKTHKGKRTDDVVNTVTETLEEAQPKIIRQGTKPVNGREEVVTEETIEPEIIEREDNTLPEGETVTEEGTPGTRRITKVYKTVRGNRTDEVIEESSDVIQAATPTVVRKGVKFEAPSLSNAHFTSDAMNRTARLSYTLNNPSNLDVSGTIRVSQNGQTVKDVEVSNFNEIEINNLDINAPYQFEARLTYTRNDEQQDISAHTDTHTLSMNQLELKSIGQTTLVRREANGQYREFTELHEKPSDLSSYYIRAQATNMKDIVLPVASIDEVQKDGDVVYEVKTTSDETVHRDGDIFKPGSVFYVNKYKAPENGVYYNFKDLIHAMSNDPRGTFTLGRTVSAVGVEPLGRKTYIQADFRGTLSGLHNGKRHRIEGLEHGLFSKVNGGQIRDIDFTGVNIVYPNTGDGDYISSLAGDLTNSGVIENVNVQGYIEGRDNISGLVNRISGKSRVENVSFIGRIKSHGGNSVLGGIAGINDRSIVKRAYVDADVEMHRPQDASLLVAVNISDQAHSSEWGQTTKSVVKGSMRSNMRGKMAAISTSTWGYATVSDVISYATIENGHELFGSDEQLTNPGPEYQHIKALYGVKNISSGSVKGEDRKFERLDVMDAVRKERSFNLTALDSQAYQTPAEELNSTRRYDSVSGYVAFHEAFYRLVEALQPFSLVEDIVREGNTLAQSNKRPSWMAEGKELKSITALKGHMFVTHGDDADRIMLQFTDGTKLIYTLSQKKTLDLYTDTPTTGNTYGLSAYHVDELGVTYTLNRLSRVPQALVQSLVDELRSVELYNNEMYQMLKINEKTEQAKENRMKKLFLDEIFNTTKAELQTIVEKLLQNDMVMLAESDVAQQALRDKVSKHKKQIMMALTYLNRYYNIRFGEYTIKDLMMYVPEFYSGQGGSLIDRLIKLGSSTEYQLHGRRTHEFFNREFGAAIGTDLLDFLDFNRELFTDFDNMNDWFKDATKENVKLMEMEPLAEGLKAQNPKYRVFDNLSHSYYHHTILPLLNLRKAKLFMISTIASLTFGSEQKRADLNDAQLKREIEAAGDRHRDFIDSWYKIANKETRDRLMRDQVTPIWEGFDLKERGWVNEFGKDNRGQDYAPSREFYNVIGEYYGSNGTGAYANGTLIHFVAYDYLGEGGHATWTHEMTHNYDGLVFLGGSGRRNGVGAEAYASGMLQSPGQNGGGYGGLGINLSYSWEDDGENIYNSDPKKFHNQAMWDKYMKGYNDALTLLDYLEGEAAINAGKDVQRHWFKKMGKTDVQPTRFTDHVRPVTEEEWNNMTLESVDDLVDNQLMTKHGLGNGTYSQKNDWGTYITIDYLTGIYGGGDNSKGVPGAAMFKHNTFRVWGRYGYENGFVGYASNKHREQALNDGHAQLSDDYAIKKISGGEHETMEDFKKDYFNDMITQLKTKGMIDIQIDGVQYSSYDSLAKKFSQTVQADTKAKKHDHTRTFKGKLFKALLHSTDNFLSSIFKG</sequence>
<dbReference type="Pfam" id="PF01468">
    <property type="entry name" value="GA"/>
    <property type="match status" value="1"/>
</dbReference>
<feature type="domain" description="G5" evidence="4">
    <location>
        <begin position="1089"/>
        <end position="1170"/>
    </location>
</feature>
<feature type="domain" description="G5" evidence="4">
    <location>
        <begin position="299"/>
        <end position="380"/>
    </location>
</feature>
<feature type="domain" description="G5" evidence="4">
    <location>
        <begin position="1168"/>
        <end position="1249"/>
    </location>
</feature>
<feature type="region of interest" description="Disordered" evidence="3">
    <location>
        <begin position="1659"/>
        <end position="1686"/>
    </location>
</feature>
<dbReference type="InterPro" id="IPR002988">
    <property type="entry name" value="GA_module"/>
</dbReference>
<dbReference type="InterPro" id="IPR011098">
    <property type="entry name" value="G5_dom"/>
</dbReference>
<feature type="domain" description="G5" evidence="4">
    <location>
        <begin position="931"/>
        <end position="1012"/>
    </location>
</feature>
<feature type="domain" description="G5" evidence="4">
    <location>
        <begin position="457"/>
        <end position="538"/>
    </location>
</feature>
<dbReference type="GO" id="GO:0005576">
    <property type="term" value="C:extracellular region"/>
    <property type="evidence" value="ECO:0007669"/>
    <property type="project" value="InterPro"/>
</dbReference>
<dbReference type="GO" id="GO:0004222">
    <property type="term" value="F:metalloendopeptidase activity"/>
    <property type="evidence" value="ECO:0007669"/>
    <property type="project" value="InterPro"/>
</dbReference>
<dbReference type="PROSITE" id="PS51109">
    <property type="entry name" value="G5"/>
    <property type="match status" value="20"/>
</dbReference>
<dbReference type="NCBIfam" id="TIGR01168">
    <property type="entry name" value="YSIRK_signal"/>
    <property type="match status" value="1"/>
</dbReference>
<dbReference type="InterPro" id="IPR005877">
    <property type="entry name" value="YSIRK_signal_dom"/>
</dbReference>
<feature type="domain" description="G5" evidence="4">
    <location>
        <begin position="1484"/>
        <end position="1565"/>
    </location>
</feature>
<feature type="domain" description="G5" evidence="4">
    <location>
        <begin position="1010"/>
        <end position="1091"/>
    </location>
</feature>
<dbReference type="Pfam" id="PF04650">
    <property type="entry name" value="YSIRK_signal"/>
    <property type="match status" value="1"/>
</dbReference>
<feature type="domain" description="G5" evidence="4">
    <location>
        <begin position="1642"/>
        <end position="1723"/>
    </location>
</feature>
<dbReference type="GO" id="GO:0008270">
    <property type="term" value="F:zinc ion binding"/>
    <property type="evidence" value="ECO:0007669"/>
    <property type="project" value="InterPro"/>
</dbReference>
<evidence type="ECO:0000256" key="1">
    <source>
        <dbReference type="ARBA" id="ARBA00022729"/>
    </source>
</evidence>
<feature type="domain" description="G5" evidence="4">
    <location>
        <begin position="852"/>
        <end position="933"/>
    </location>
</feature>
<dbReference type="EMBL" id="MUYF01000003">
    <property type="protein sequence ID" value="OOL81874.1"/>
    <property type="molecule type" value="Genomic_DNA"/>
</dbReference>
<feature type="domain" description="G5" evidence="4">
    <location>
        <begin position="615"/>
        <end position="696"/>
    </location>
</feature>
<feature type="domain" description="G5" evidence="4">
    <location>
        <begin position="773"/>
        <end position="854"/>
    </location>
</feature>
<dbReference type="Pfam" id="PF07501">
    <property type="entry name" value="G5"/>
    <property type="match status" value="17"/>
</dbReference>
<keyword evidence="1" id="KW-0732">Signal</keyword>
<dbReference type="SMART" id="SM01208">
    <property type="entry name" value="G5"/>
    <property type="match status" value="20"/>
</dbReference>
<dbReference type="Proteomes" id="UP000190409">
    <property type="component" value="Unassembled WGS sequence"/>
</dbReference>
<feature type="region of interest" description="Disordered" evidence="3">
    <location>
        <begin position="256"/>
        <end position="286"/>
    </location>
</feature>
<comment type="caution">
    <text evidence="5">The sequence shown here is derived from an EMBL/GenBank/DDBJ whole genome shotgun (WGS) entry which is preliminary data.</text>
</comment>
<reference evidence="5 6" key="1">
    <citation type="submission" date="2017-01" db="EMBL/GenBank/DDBJ databases">
        <title>Complete Genome Sequence of Dolosigranulum pigrum isolated from a Patient with interstitial lung disease.</title>
        <authorList>
            <person name="Mukhopadhyay R."/>
            <person name="Joaquin J."/>
            <person name="Hogue R."/>
            <person name="Fitzgerald S."/>
            <person name="Jospin G."/>
            <person name="Eisen J.A."/>
            <person name="Chaturvedi V."/>
        </authorList>
    </citation>
    <scope>NUCLEOTIDE SEQUENCE [LARGE SCALE GENOMIC DNA]</scope>
    <source>
        <strain evidence="5 6">15S00348</strain>
    </source>
</reference>
<dbReference type="GO" id="GO:0016020">
    <property type="term" value="C:membrane"/>
    <property type="evidence" value="ECO:0007669"/>
    <property type="project" value="InterPro"/>
</dbReference>
<feature type="compositionally biased region" description="Basic and acidic residues" evidence="3">
    <location>
        <begin position="1672"/>
        <end position="1686"/>
    </location>
</feature>
<protein>
    <recommendedName>
        <fullName evidence="4">G5 domain-containing protein</fullName>
    </recommendedName>
</protein>
<dbReference type="InterPro" id="IPR011505">
    <property type="entry name" value="Peptidase_M26_C_dom"/>
</dbReference>
<feature type="domain" description="G5" evidence="4">
    <location>
        <begin position="1563"/>
        <end position="1644"/>
    </location>
</feature>
<evidence type="ECO:0000256" key="3">
    <source>
        <dbReference type="SAM" id="MobiDB-lite"/>
    </source>
</evidence>
<feature type="domain" description="G5" evidence="4">
    <location>
        <begin position="1400"/>
        <end position="1486"/>
    </location>
</feature>
<evidence type="ECO:0000313" key="6">
    <source>
        <dbReference type="Proteomes" id="UP000190409"/>
    </source>
</evidence>
<organism evidence="5 6">
    <name type="scientific">Dolosigranulum pigrum</name>
    <dbReference type="NCBI Taxonomy" id="29394"/>
    <lineage>
        <taxon>Bacteria</taxon>
        <taxon>Bacillati</taxon>
        <taxon>Bacillota</taxon>
        <taxon>Bacilli</taxon>
        <taxon>Lactobacillales</taxon>
        <taxon>Carnobacteriaceae</taxon>
        <taxon>Dolosigranulum</taxon>
    </lineage>
</organism>
<evidence type="ECO:0000256" key="2">
    <source>
        <dbReference type="ARBA" id="ARBA00022801"/>
    </source>
</evidence>
<proteinExistence type="predicted"/>
<name>A0A1S8KQ62_9LACT</name>
<dbReference type="Pfam" id="PF05342">
    <property type="entry name" value="Peptidase_M26_N"/>
    <property type="match status" value="1"/>
</dbReference>
<keyword evidence="2" id="KW-0378">Hydrolase</keyword>
<feature type="domain" description="G5" evidence="4">
    <location>
        <begin position="378"/>
        <end position="459"/>
    </location>
</feature>
<dbReference type="InterPro" id="IPR008006">
    <property type="entry name" value="Peptidase_M26_N_dom"/>
</dbReference>
<feature type="domain" description="G5" evidence="4">
    <location>
        <begin position="1326"/>
        <end position="1407"/>
    </location>
</feature>
<gene>
    <name evidence="5" type="ORF">BWX42_09345</name>
</gene>
<dbReference type="Pfam" id="PF07580">
    <property type="entry name" value="Peptidase_M26_C"/>
    <property type="match status" value="1"/>
</dbReference>
<feature type="domain" description="G5" evidence="4">
    <location>
        <begin position="1721"/>
        <end position="1802"/>
    </location>
</feature>
<evidence type="ECO:0000259" key="4">
    <source>
        <dbReference type="PROSITE" id="PS51109"/>
    </source>
</evidence>
<dbReference type="Gene3D" id="2.20.230.10">
    <property type="entry name" value="Resuscitation-promoting factor rpfb"/>
    <property type="match status" value="19"/>
</dbReference>
<evidence type="ECO:0000313" key="5">
    <source>
        <dbReference type="EMBL" id="OOL81874.1"/>
    </source>
</evidence>
<accession>A0A1S8KQ62</accession>
<feature type="domain" description="G5" evidence="4">
    <location>
        <begin position="1800"/>
        <end position="1881"/>
    </location>
</feature>